<evidence type="ECO:0008006" key="3">
    <source>
        <dbReference type="Google" id="ProtNLM"/>
    </source>
</evidence>
<reference evidence="1 2" key="1">
    <citation type="submission" date="2021-03" db="EMBL/GenBank/DDBJ databases">
        <title>Sequencing the genomes of 1000 actinobacteria strains.</title>
        <authorList>
            <person name="Klenk H.-P."/>
        </authorList>
    </citation>
    <scope>NUCLEOTIDE SEQUENCE [LARGE SCALE GENOMIC DNA]</scope>
    <source>
        <strain evidence="1 2">DSM 41480</strain>
    </source>
</reference>
<evidence type="ECO:0000313" key="2">
    <source>
        <dbReference type="Proteomes" id="UP001519291"/>
    </source>
</evidence>
<organism evidence="1 2">
    <name type="scientific">Streptomyces syringium</name>
    <dbReference type="NCBI Taxonomy" id="76729"/>
    <lineage>
        <taxon>Bacteria</taxon>
        <taxon>Bacillati</taxon>
        <taxon>Actinomycetota</taxon>
        <taxon>Actinomycetes</taxon>
        <taxon>Kitasatosporales</taxon>
        <taxon>Streptomycetaceae</taxon>
        <taxon>Streptomyces</taxon>
    </lineage>
</organism>
<keyword evidence="2" id="KW-1185">Reference proteome</keyword>
<gene>
    <name evidence="1" type="ORF">JO379_001452</name>
</gene>
<dbReference type="Proteomes" id="UP001519291">
    <property type="component" value="Unassembled WGS sequence"/>
</dbReference>
<proteinExistence type="predicted"/>
<dbReference type="RefSeq" id="WP_130876939.1">
    <property type="nucleotide sequence ID" value="NZ_JAGIOH010000001.1"/>
</dbReference>
<evidence type="ECO:0000313" key="1">
    <source>
        <dbReference type="EMBL" id="MBP2401983.1"/>
    </source>
</evidence>
<dbReference type="GeneID" id="91568318"/>
<accession>A0ABS4Y201</accession>
<dbReference type="EMBL" id="JAGIOH010000001">
    <property type="protein sequence ID" value="MBP2401983.1"/>
    <property type="molecule type" value="Genomic_DNA"/>
</dbReference>
<comment type="caution">
    <text evidence="1">The sequence shown here is derived from an EMBL/GenBank/DDBJ whole genome shotgun (WGS) entry which is preliminary data.</text>
</comment>
<sequence length="95" mass="10157">MAIFIHASLPGVTAAQYGALNSALRELPGEPFEGCLAHVAVTTEAGLQVFDLWESEEAMVKFTERLTPHAEEAGFPAAAEPPKALPVHNYWLPGA</sequence>
<protein>
    <recommendedName>
        <fullName evidence="3">ABM domain-containing protein</fullName>
    </recommendedName>
</protein>
<name>A0ABS4Y201_9ACTN</name>